<keyword evidence="9" id="KW-0067">ATP-binding</keyword>
<evidence type="ECO:0000313" key="15">
    <source>
        <dbReference type="EMBL" id="RWS11462.1"/>
    </source>
</evidence>
<reference evidence="16" key="2">
    <citation type="submission" date="2018-11" db="EMBL/GenBank/DDBJ databases">
        <title>Trombidioid mite genomics.</title>
        <authorList>
            <person name="Dong X."/>
        </authorList>
    </citation>
    <scope>NUCLEOTIDE SEQUENCE</scope>
    <source>
        <strain evidence="16">UoL-WK</strain>
    </source>
</reference>
<keyword evidence="8 16" id="KW-0418">Kinase</keyword>
<comment type="cofactor">
    <cofactor evidence="2">
        <name>Mg(2+)</name>
        <dbReference type="ChEBI" id="CHEBI:18420"/>
    </cofactor>
</comment>
<keyword evidence="5" id="KW-0723">Serine/threonine-protein kinase</keyword>
<dbReference type="Pfam" id="PF07714">
    <property type="entry name" value="PK_Tyr_Ser-Thr"/>
    <property type="match status" value="1"/>
</dbReference>
<evidence type="ECO:0000256" key="13">
    <source>
        <dbReference type="ARBA" id="ARBA00051680"/>
    </source>
</evidence>
<dbReference type="GO" id="GO:0005524">
    <property type="term" value="F:ATP binding"/>
    <property type="evidence" value="ECO:0007669"/>
    <property type="project" value="UniProtKB-KW"/>
</dbReference>
<name>A0A3S3SAY3_9ACAR</name>
<evidence type="ECO:0000256" key="10">
    <source>
        <dbReference type="ARBA" id="ARBA00023211"/>
    </source>
</evidence>
<dbReference type="OrthoDB" id="20134at2759"/>
<evidence type="ECO:0000256" key="2">
    <source>
        <dbReference type="ARBA" id="ARBA00001946"/>
    </source>
</evidence>
<dbReference type="PANTHER" id="PTHR46485:SF5">
    <property type="entry name" value="CENTER DIVIDER, ISOFORM A"/>
    <property type="match status" value="1"/>
</dbReference>
<evidence type="ECO:0000256" key="9">
    <source>
        <dbReference type="ARBA" id="ARBA00022840"/>
    </source>
</evidence>
<dbReference type="EMBL" id="NCKU01001694">
    <property type="protein sequence ID" value="RWS11462.1"/>
    <property type="molecule type" value="Genomic_DNA"/>
</dbReference>
<evidence type="ECO:0000256" key="4">
    <source>
        <dbReference type="ARBA" id="ARBA00013203"/>
    </source>
</evidence>
<evidence type="ECO:0000256" key="3">
    <source>
        <dbReference type="ARBA" id="ARBA00005843"/>
    </source>
</evidence>
<dbReference type="EC" id="2.7.12.1" evidence="4"/>
<evidence type="ECO:0000313" key="16">
    <source>
        <dbReference type="EMBL" id="RWS11657.1"/>
    </source>
</evidence>
<comment type="caution">
    <text evidence="16">The sequence shown here is derived from an EMBL/GenBank/DDBJ whole genome shotgun (WGS) entry which is preliminary data.</text>
</comment>
<protein>
    <recommendedName>
        <fullName evidence="4">dual-specificity kinase</fullName>
        <ecNumber evidence="4">2.7.12.1</ecNumber>
    </recommendedName>
</protein>
<dbReference type="Gene3D" id="1.10.510.10">
    <property type="entry name" value="Transferase(Phosphotransferase) domain 1"/>
    <property type="match status" value="1"/>
</dbReference>
<dbReference type="InterPro" id="IPR011009">
    <property type="entry name" value="Kinase-like_dom_sf"/>
</dbReference>
<keyword evidence="6" id="KW-0808">Transferase</keyword>
<dbReference type="PROSITE" id="PS50011">
    <property type="entry name" value="PROTEIN_KINASE_DOM"/>
    <property type="match status" value="1"/>
</dbReference>
<dbReference type="InterPro" id="IPR000719">
    <property type="entry name" value="Prot_kinase_dom"/>
</dbReference>
<evidence type="ECO:0000256" key="7">
    <source>
        <dbReference type="ARBA" id="ARBA00022741"/>
    </source>
</evidence>
<comment type="catalytic activity">
    <reaction evidence="11">
        <text>L-seryl-[protein] + ATP = O-phospho-L-seryl-[protein] + ADP + H(+)</text>
        <dbReference type="Rhea" id="RHEA:17989"/>
        <dbReference type="Rhea" id="RHEA-COMP:9863"/>
        <dbReference type="Rhea" id="RHEA-COMP:11604"/>
        <dbReference type="ChEBI" id="CHEBI:15378"/>
        <dbReference type="ChEBI" id="CHEBI:29999"/>
        <dbReference type="ChEBI" id="CHEBI:30616"/>
        <dbReference type="ChEBI" id="CHEBI:83421"/>
        <dbReference type="ChEBI" id="CHEBI:456216"/>
        <dbReference type="EC" id="2.7.12.1"/>
    </reaction>
</comment>
<dbReference type="AlphaFoldDB" id="A0A3S3SAY3"/>
<evidence type="ECO:0000256" key="5">
    <source>
        <dbReference type="ARBA" id="ARBA00022527"/>
    </source>
</evidence>
<gene>
    <name evidence="17" type="ORF">B4U79_04442</name>
    <name evidence="15" type="ORF">B4U79_05755</name>
    <name evidence="16" type="ORF">B4U79_12089</name>
</gene>
<dbReference type="EMBL" id="NCKU01001616">
    <property type="protein sequence ID" value="RWS11657.1"/>
    <property type="molecule type" value="Genomic_DNA"/>
</dbReference>
<feature type="domain" description="Protein kinase" evidence="14">
    <location>
        <begin position="50"/>
        <end position="340"/>
    </location>
</feature>
<reference evidence="16 18" key="1">
    <citation type="journal article" date="2018" name="Gigascience">
        <title>Genomes of trombidid mites reveal novel predicted allergens and laterally-transferred genes associated with secondary metabolism.</title>
        <authorList>
            <person name="Dong X."/>
            <person name="Chaisiri K."/>
            <person name="Xia D."/>
            <person name="Armstrong S.D."/>
            <person name="Fang Y."/>
            <person name="Donnelly M.J."/>
            <person name="Kadowaki T."/>
            <person name="McGarry J.W."/>
            <person name="Darby A.C."/>
            <person name="Makepeace B.L."/>
        </authorList>
    </citation>
    <scope>NUCLEOTIDE SEQUENCE [LARGE SCALE GENOMIC DNA]</scope>
    <source>
        <strain evidence="16">UoL-WK</strain>
    </source>
</reference>
<organism evidence="16 18">
    <name type="scientific">Dinothrombium tinctorium</name>
    <dbReference type="NCBI Taxonomy" id="1965070"/>
    <lineage>
        <taxon>Eukaryota</taxon>
        <taxon>Metazoa</taxon>
        <taxon>Ecdysozoa</taxon>
        <taxon>Arthropoda</taxon>
        <taxon>Chelicerata</taxon>
        <taxon>Arachnida</taxon>
        <taxon>Acari</taxon>
        <taxon>Acariformes</taxon>
        <taxon>Trombidiformes</taxon>
        <taxon>Prostigmata</taxon>
        <taxon>Anystina</taxon>
        <taxon>Parasitengona</taxon>
        <taxon>Trombidioidea</taxon>
        <taxon>Trombidiidae</taxon>
        <taxon>Dinothrombium</taxon>
    </lineage>
</organism>
<dbReference type="GO" id="GO:0004674">
    <property type="term" value="F:protein serine/threonine kinase activity"/>
    <property type="evidence" value="ECO:0007669"/>
    <property type="project" value="UniProtKB-KW"/>
</dbReference>
<sequence>MPLKEDSIHTISDRNYFDMKEIKEAIVNGLVANSLTPIRDAVSHLTRLDDFNVTKLSAGFFSEVFKVTHISTHKVMVLKMNKHAGNRGNALKEIELLNKLNHPNVVAFMGTVVHEGQLHPLLEYLNGGTLENLIKRFYDASVVKRLAASESSPSNKKCYELCISQSTVPVSEDNQKISLLFCKLAKDIAQGMKYVHELNYIHRDLTSKNVLLRRNVDALTTTCDPQELTAVIADFGFAANEPSPNDPKLPTVGSPYWMAPECLKCQWYNHKCDIFSFGVICCELNWRIPADPDFLPRDNNFTILFNNLPASKTSLSKIAQLSTNSDPSLRPEFCEIITFFQDSDDCTLFSSCEDLQ</sequence>
<evidence type="ECO:0000313" key="18">
    <source>
        <dbReference type="Proteomes" id="UP000285301"/>
    </source>
</evidence>
<comment type="similarity">
    <text evidence="3">Belongs to the protein kinase superfamily. TKL Ser/Thr protein kinase family.</text>
</comment>
<keyword evidence="18" id="KW-1185">Reference proteome</keyword>
<dbReference type="GO" id="GO:0004712">
    <property type="term" value="F:protein serine/threonine/tyrosine kinase activity"/>
    <property type="evidence" value="ECO:0007669"/>
    <property type="project" value="UniProtKB-EC"/>
</dbReference>
<dbReference type="Proteomes" id="UP000285301">
    <property type="component" value="Unassembled WGS sequence"/>
</dbReference>
<evidence type="ECO:0000256" key="6">
    <source>
        <dbReference type="ARBA" id="ARBA00022679"/>
    </source>
</evidence>
<evidence type="ECO:0000256" key="12">
    <source>
        <dbReference type="ARBA" id="ARBA00049308"/>
    </source>
</evidence>
<evidence type="ECO:0000256" key="11">
    <source>
        <dbReference type="ARBA" id="ARBA00049003"/>
    </source>
</evidence>
<evidence type="ECO:0000256" key="8">
    <source>
        <dbReference type="ARBA" id="ARBA00022777"/>
    </source>
</evidence>
<dbReference type="InterPro" id="IPR050940">
    <property type="entry name" value="Actin_reg-Ser/Thr_kinase"/>
</dbReference>
<keyword evidence="10" id="KW-0464">Manganese</keyword>
<comment type="catalytic activity">
    <reaction evidence="13">
        <text>L-tyrosyl-[protein] + ATP = O-phospho-L-tyrosyl-[protein] + ADP + H(+)</text>
        <dbReference type="Rhea" id="RHEA:10596"/>
        <dbReference type="Rhea" id="RHEA-COMP:10136"/>
        <dbReference type="Rhea" id="RHEA-COMP:20101"/>
        <dbReference type="ChEBI" id="CHEBI:15378"/>
        <dbReference type="ChEBI" id="CHEBI:30616"/>
        <dbReference type="ChEBI" id="CHEBI:46858"/>
        <dbReference type="ChEBI" id="CHEBI:61978"/>
        <dbReference type="ChEBI" id="CHEBI:456216"/>
        <dbReference type="EC" id="2.7.12.1"/>
    </reaction>
</comment>
<dbReference type="Gene3D" id="3.30.200.20">
    <property type="entry name" value="Phosphorylase Kinase, domain 1"/>
    <property type="match status" value="1"/>
</dbReference>
<dbReference type="InterPro" id="IPR001245">
    <property type="entry name" value="Ser-Thr/Tyr_kinase_cat_dom"/>
</dbReference>
<dbReference type="STRING" id="1965070.A0A3S3SAY3"/>
<dbReference type="GO" id="GO:0046872">
    <property type="term" value="F:metal ion binding"/>
    <property type="evidence" value="ECO:0007669"/>
    <property type="project" value="UniProtKB-KW"/>
</dbReference>
<dbReference type="SUPFAM" id="SSF56112">
    <property type="entry name" value="Protein kinase-like (PK-like)"/>
    <property type="match status" value="1"/>
</dbReference>
<dbReference type="EMBL" id="NCKU01001152">
    <property type="protein sequence ID" value="RWS12939.1"/>
    <property type="molecule type" value="Genomic_DNA"/>
</dbReference>
<comment type="catalytic activity">
    <reaction evidence="12">
        <text>L-threonyl-[protein] + ATP = O-phospho-L-threonyl-[protein] + ADP + H(+)</text>
        <dbReference type="Rhea" id="RHEA:46608"/>
        <dbReference type="Rhea" id="RHEA-COMP:11060"/>
        <dbReference type="Rhea" id="RHEA-COMP:11605"/>
        <dbReference type="ChEBI" id="CHEBI:15378"/>
        <dbReference type="ChEBI" id="CHEBI:30013"/>
        <dbReference type="ChEBI" id="CHEBI:30616"/>
        <dbReference type="ChEBI" id="CHEBI:61977"/>
        <dbReference type="ChEBI" id="CHEBI:456216"/>
        <dbReference type="EC" id="2.7.12.1"/>
    </reaction>
</comment>
<dbReference type="InterPro" id="IPR008266">
    <property type="entry name" value="Tyr_kinase_AS"/>
</dbReference>
<dbReference type="GO" id="GO:0030036">
    <property type="term" value="P:actin cytoskeleton organization"/>
    <property type="evidence" value="ECO:0007669"/>
    <property type="project" value="TreeGrafter"/>
</dbReference>
<feature type="non-terminal residue" evidence="16">
    <location>
        <position position="356"/>
    </location>
</feature>
<accession>A0A3S3SAY3</accession>
<dbReference type="GO" id="GO:0005737">
    <property type="term" value="C:cytoplasm"/>
    <property type="evidence" value="ECO:0007669"/>
    <property type="project" value="TreeGrafter"/>
</dbReference>
<evidence type="ECO:0000259" key="14">
    <source>
        <dbReference type="PROSITE" id="PS50011"/>
    </source>
</evidence>
<comment type="cofactor">
    <cofactor evidence="1">
        <name>Mn(2+)</name>
        <dbReference type="ChEBI" id="CHEBI:29035"/>
    </cofactor>
</comment>
<dbReference type="PANTHER" id="PTHR46485">
    <property type="entry name" value="LIM DOMAIN KINASE 1"/>
    <property type="match status" value="1"/>
</dbReference>
<proteinExistence type="inferred from homology"/>
<keyword evidence="7" id="KW-0547">Nucleotide-binding</keyword>
<dbReference type="GO" id="GO:0005634">
    <property type="term" value="C:nucleus"/>
    <property type="evidence" value="ECO:0007669"/>
    <property type="project" value="TreeGrafter"/>
</dbReference>
<evidence type="ECO:0000256" key="1">
    <source>
        <dbReference type="ARBA" id="ARBA00001936"/>
    </source>
</evidence>
<evidence type="ECO:0000313" key="17">
    <source>
        <dbReference type="EMBL" id="RWS12939.1"/>
    </source>
</evidence>
<dbReference type="PROSITE" id="PS00109">
    <property type="entry name" value="PROTEIN_KINASE_TYR"/>
    <property type="match status" value="1"/>
</dbReference>